<comment type="caution">
    <text evidence="3">The sequence shown here is derived from an EMBL/GenBank/DDBJ whole genome shotgun (WGS) entry which is preliminary data.</text>
</comment>
<dbReference type="EMBL" id="PFGP01000075">
    <property type="protein sequence ID" value="PIW66445.1"/>
    <property type="molecule type" value="Genomic_DNA"/>
</dbReference>
<dbReference type="PANTHER" id="PTHR43236">
    <property type="entry name" value="ANTITOXIN HIGA1"/>
    <property type="match status" value="1"/>
</dbReference>
<evidence type="ECO:0000259" key="2">
    <source>
        <dbReference type="PROSITE" id="PS50943"/>
    </source>
</evidence>
<protein>
    <recommendedName>
        <fullName evidence="2">HTH cro/C1-type domain-containing protein</fullName>
    </recommendedName>
</protein>
<dbReference type="InterPro" id="IPR010359">
    <property type="entry name" value="IrrE_HExxH"/>
</dbReference>
<dbReference type="Gene3D" id="1.10.260.40">
    <property type="entry name" value="lambda repressor-like DNA-binding domains"/>
    <property type="match status" value="1"/>
</dbReference>
<name>A0A2J0LEZ6_9BACT</name>
<proteinExistence type="inferred from homology"/>
<dbReference type="SMART" id="SM00530">
    <property type="entry name" value="HTH_XRE"/>
    <property type="match status" value="1"/>
</dbReference>
<dbReference type="PANTHER" id="PTHR43236:SF1">
    <property type="entry name" value="BLL7220 PROTEIN"/>
    <property type="match status" value="1"/>
</dbReference>
<gene>
    <name evidence="3" type="ORF">COW11_03250</name>
</gene>
<dbReference type="Pfam" id="PF01381">
    <property type="entry name" value="HTH_3"/>
    <property type="match status" value="1"/>
</dbReference>
<reference evidence="3 4" key="1">
    <citation type="submission" date="2017-09" db="EMBL/GenBank/DDBJ databases">
        <title>Depth-based differentiation of microbial function through sediment-hosted aquifers and enrichment of novel symbionts in the deep terrestrial subsurface.</title>
        <authorList>
            <person name="Probst A.J."/>
            <person name="Ladd B."/>
            <person name="Jarett J.K."/>
            <person name="Geller-Mcgrath D.E."/>
            <person name="Sieber C.M."/>
            <person name="Emerson J.B."/>
            <person name="Anantharaman K."/>
            <person name="Thomas B.C."/>
            <person name="Malmstrom R."/>
            <person name="Stieglmeier M."/>
            <person name="Klingl A."/>
            <person name="Woyke T."/>
            <person name="Ryan C.M."/>
            <person name="Banfield J.F."/>
        </authorList>
    </citation>
    <scope>NUCLEOTIDE SEQUENCE [LARGE SCALE GENOMIC DNA]</scope>
    <source>
        <strain evidence="3">CG12_big_fil_rev_8_21_14_0_65_43_15</strain>
    </source>
</reference>
<dbReference type="PROSITE" id="PS50943">
    <property type="entry name" value="HTH_CROC1"/>
    <property type="match status" value="1"/>
</dbReference>
<dbReference type="GO" id="GO:0003677">
    <property type="term" value="F:DNA binding"/>
    <property type="evidence" value="ECO:0007669"/>
    <property type="project" value="InterPro"/>
</dbReference>
<evidence type="ECO:0000313" key="4">
    <source>
        <dbReference type="Proteomes" id="UP000231267"/>
    </source>
</evidence>
<comment type="similarity">
    <text evidence="1">Belongs to the short-chain fatty acyl-CoA assimilation regulator (ScfR) family.</text>
</comment>
<dbReference type="AlphaFoldDB" id="A0A2J0LEZ6"/>
<evidence type="ECO:0000313" key="3">
    <source>
        <dbReference type="EMBL" id="PIW66445.1"/>
    </source>
</evidence>
<dbReference type="InterPro" id="IPR010982">
    <property type="entry name" value="Lambda_DNA-bd_dom_sf"/>
</dbReference>
<dbReference type="CDD" id="cd00093">
    <property type="entry name" value="HTH_XRE"/>
    <property type="match status" value="1"/>
</dbReference>
<sequence>MSEEMNSRSIVIGERLKKAREALGYTQEKVAEKLNIGRPRYSDIENGKRDIPLKELYSFCEFFGRPLEYFLKEKLAVDSGFKVLFRKTEGDQEVAKVITEFETLCEKMYTLEEIADIKIRPSISKDYAYEKDRLLFWGKFYAKQERQRLNLGQASIRNLDQILEEKCALKIFYLPIPAERGIFGMFTYDEEMGGCVLINTNANFGKQLFSLAHEYAHFIFHKERLGIVSSEKEKDTSDESLADNFAGDFLMPEESVNDIFNIRIKNRKDLTAEDTIYFAEYFGVSFQAMVYRLNNLKLLSNDMKEKLISETWVNTVRRSMGISEPESRPKFPSLYFHLCLKAYQQNKITTSKLAEFLELPLYQAMELGRKIKRSVQDDECLDNF</sequence>
<dbReference type="InterPro" id="IPR001387">
    <property type="entry name" value="Cro/C1-type_HTH"/>
</dbReference>
<dbReference type="InterPro" id="IPR052345">
    <property type="entry name" value="Rad_response_metalloprotease"/>
</dbReference>
<evidence type="ECO:0000256" key="1">
    <source>
        <dbReference type="ARBA" id="ARBA00007227"/>
    </source>
</evidence>
<dbReference type="Proteomes" id="UP000231267">
    <property type="component" value="Unassembled WGS sequence"/>
</dbReference>
<feature type="domain" description="HTH cro/C1-type" evidence="2">
    <location>
        <begin position="16"/>
        <end position="70"/>
    </location>
</feature>
<dbReference type="SUPFAM" id="SSF47413">
    <property type="entry name" value="lambda repressor-like DNA-binding domains"/>
    <property type="match status" value="1"/>
</dbReference>
<accession>A0A2J0LEZ6</accession>
<organism evidence="3 4">
    <name type="scientific">Candidatus Taenaricola geysiri</name>
    <dbReference type="NCBI Taxonomy" id="1974752"/>
    <lineage>
        <taxon>Bacteria</taxon>
        <taxon>Pseudomonadati</taxon>
        <taxon>Candidatus Omnitrophota</taxon>
        <taxon>Candidatus Taenaricola</taxon>
    </lineage>
</organism>
<dbReference type="Pfam" id="PF06114">
    <property type="entry name" value="Peptidase_M78"/>
    <property type="match status" value="1"/>
</dbReference>
<dbReference type="Gene3D" id="1.10.10.2910">
    <property type="match status" value="1"/>
</dbReference>